<proteinExistence type="predicted"/>
<protein>
    <submittedName>
        <fullName evidence="1">Sterol-4-alpha-carboxylate 3-dehydrogenase, decarboxylating</fullName>
    </submittedName>
</protein>
<name>A0ACA9YAF2_9ASCO</name>
<evidence type="ECO:0000313" key="2">
    <source>
        <dbReference type="Proteomes" id="UP001152531"/>
    </source>
</evidence>
<evidence type="ECO:0000313" key="1">
    <source>
        <dbReference type="EMBL" id="CAH6721741.1"/>
    </source>
</evidence>
<sequence>MTSESIIITGGAGFIGSNFINYLVNNTIYHIICVDMLNYASDTNRLPMDRITFVKMDLSKNYKGLTELFEENKINTVINFAAESCVDRSFEDPLHFTANNILGTQNLLEVIRKLSYSVKFIHISTDEVYGEQDDNDVNENDNLNPSNPYAATKASIDLIIKSYQYSYNLPIIIVRANNIYGPNQYPEKIIPVTIQRLKNDESIPIHGNGSNKRKYLYIKDFIDALMIIWDNFGQNVGEIFNIGCDFEIDNLSLVNLIGSIMGKTPNIEFIKDRNYNDSRYSINYDKLKQLGWKPQINLEQGLNMLING</sequence>
<accession>A0ACA9YAF2</accession>
<dbReference type="EMBL" id="CALSDN010000007">
    <property type="protein sequence ID" value="CAH6721741.1"/>
    <property type="molecule type" value="Genomic_DNA"/>
</dbReference>
<gene>
    <name evidence="1" type="ORF">CLIB1444_07S01398</name>
</gene>
<reference evidence="1" key="1">
    <citation type="submission" date="2022-06" db="EMBL/GenBank/DDBJ databases">
        <authorList>
            <person name="Legras J.-L."/>
            <person name="Devillers H."/>
            <person name="Grondin C."/>
        </authorList>
    </citation>
    <scope>NUCLEOTIDE SEQUENCE</scope>
    <source>
        <strain evidence="1">CLIB 1444</strain>
    </source>
</reference>
<organism evidence="1 2">
    <name type="scientific">[Candida] jaroonii</name>
    <dbReference type="NCBI Taxonomy" id="467808"/>
    <lineage>
        <taxon>Eukaryota</taxon>
        <taxon>Fungi</taxon>
        <taxon>Dikarya</taxon>
        <taxon>Ascomycota</taxon>
        <taxon>Saccharomycotina</taxon>
        <taxon>Pichiomycetes</taxon>
        <taxon>Debaryomycetaceae</taxon>
        <taxon>Yamadazyma</taxon>
    </lineage>
</organism>
<dbReference type="Proteomes" id="UP001152531">
    <property type="component" value="Unassembled WGS sequence"/>
</dbReference>
<comment type="caution">
    <text evidence="1">The sequence shown here is derived from an EMBL/GenBank/DDBJ whole genome shotgun (WGS) entry which is preliminary data.</text>
</comment>
<keyword evidence="2" id="KW-1185">Reference proteome</keyword>